<evidence type="ECO:0000313" key="2">
    <source>
        <dbReference type="EMBL" id="SDE73470.1"/>
    </source>
</evidence>
<keyword evidence="3" id="KW-1185">Reference proteome</keyword>
<dbReference type="EMBL" id="FNBD01000003">
    <property type="protein sequence ID" value="SDE73470.1"/>
    <property type="molecule type" value="Genomic_DNA"/>
</dbReference>
<accession>A0A1G7FC04</accession>
<keyword evidence="1" id="KW-0812">Transmembrane</keyword>
<reference evidence="3" key="1">
    <citation type="submission" date="2016-10" db="EMBL/GenBank/DDBJ databases">
        <authorList>
            <person name="Varghese N."/>
            <person name="Submissions S."/>
        </authorList>
    </citation>
    <scope>NUCLEOTIDE SEQUENCE [LARGE SCALE GENOMIC DNA]</scope>
    <source>
        <strain evidence="3">DSM 24729</strain>
    </source>
</reference>
<dbReference type="Proteomes" id="UP000182114">
    <property type="component" value="Unassembled WGS sequence"/>
</dbReference>
<protein>
    <recommendedName>
        <fullName evidence="4">DUF4836 domain-containing protein</fullName>
    </recommendedName>
</protein>
<evidence type="ECO:0000256" key="1">
    <source>
        <dbReference type="SAM" id="Phobius"/>
    </source>
</evidence>
<proteinExistence type="predicted"/>
<sequence>MKKFLKINLSLLGIAVIGYFIYVQYQKSASLKNRIHVNADSVLKVGFHDFQKSILLDALSSPMFYWDNADFSSSSKDVEDKKEDKKGINLKPYSLVFYTMKEVKNTLFTTLPIKDSEAFNAYALAYLTAKKVTIIEGDYTYALDEKTKIIYAWNNENLAIAYAPKKSFELCKPVFDDVLLNKKLISDTGHPYLKSLIAADDHVTYVKDSSVVHLNFNDGNAYLSGVMYTAQPKEFNESMKYVATPEASLLLYMDANFSNTAHASSVTDLLKDFSFFEKNNIEADSLVAKSTGIVSLAVKGTTLQTDSIVTYEYDDNFDKVATVALQEKEAPSIFLNIASDTTLKSYLKKQGAIENGVLKALPMYLFYEKDTTSEVSFATQKETLNHPFKTGSYFFSLSANFKSLQKDLKIPKADKLAALLKTVRINAQQVEGNKIVLEGSLTAENNEINIISQLYFGLQKTDSIP</sequence>
<gene>
    <name evidence="2" type="ORF">SAMN04487992_103171</name>
</gene>
<organism evidence="2 3">
    <name type="scientific">Cellulophaga baltica</name>
    <dbReference type="NCBI Taxonomy" id="76594"/>
    <lineage>
        <taxon>Bacteria</taxon>
        <taxon>Pseudomonadati</taxon>
        <taxon>Bacteroidota</taxon>
        <taxon>Flavobacteriia</taxon>
        <taxon>Flavobacteriales</taxon>
        <taxon>Flavobacteriaceae</taxon>
        <taxon>Cellulophaga</taxon>
    </lineage>
</organism>
<name>A0A1G7FC04_9FLAO</name>
<dbReference type="AlphaFoldDB" id="A0A1G7FC04"/>
<keyword evidence="1" id="KW-1133">Transmembrane helix</keyword>
<evidence type="ECO:0008006" key="4">
    <source>
        <dbReference type="Google" id="ProtNLM"/>
    </source>
</evidence>
<keyword evidence="1" id="KW-0472">Membrane</keyword>
<dbReference type="eggNOG" id="ENOG5032S90">
    <property type="taxonomic scope" value="Bacteria"/>
</dbReference>
<feature type="transmembrane region" description="Helical" evidence="1">
    <location>
        <begin position="7"/>
        <end position="25"/>
    </location>
</feature>
<dbReference type="RefSeq" id="WP_074537795.1">
    <property type="nucleotide sequence ID" value="NZ_FNBD01000003.1"/>
</dbReference>
<evidence type="ECO:0000313" key="3">
    <source>
        <dbReference type="Proteomes" id="UP000182114"/>
    </source>
</evidence>